<name>A0A7E5A294_PANRE</name>
<dbReference type="Proteomes" id="UP000492821">
    <property type="component" value="Unassembled WGS sequence"/>
</dbReference>
<organism evidence="1 2">
    <name type="scientific">Panagrellus redivivus</name>
    <name type="common">Microworm</name>
    <dbReference type="NCBI Taxonomy" id="6233"/>
    <lineage>
        <taxon>Eukaryota</taxon>
        <taxon>Metazoa</taxon>
        <taxon>Ecdysozoa</taxon>
        <taxon>Nematoda</taxon>
        <taxon>Chromadorea</taxon>
        <taxon>Rhabditida</taxon>
        <taxon>Tylenchina</taxon>
        <taxon>Panagrolaimomorpha</taxon>
        <taxon>Panagrolaimoidea</taxon>
        <taxon>Panagrolaimidae</taxon>
        <taxon>Panagrellus</taxon>
    </lineage>
</organism>
<accession>A0A7E5A294</accession>
<protein>
    <submittedName>
        <fullName evidence="2">Transposase</fullName>
    </submittedName>
</protein>
<dbReference type="AlphaFoldDB" id="A0A7E5A294"/>
<dbReference type="WBParaSite" id="Pan_g9582.t1">
    <property type="protein sequence ID" value="Pan_g9582.t1"/>
    <property type="gene ID" value="Pan_g9582"/>
</dbReference>
<keyword evidence="1" id="KW-1185">Reference proteome</keyword>
<evidence type="ECO:0000313" key="1">
    <source>
        <dbReference type="Proteomes" id="UP000492821"/>
    </source>
</evidence>
<evidence type="ECO:0000313" key="2">
    <source>
        <dbReference type="WBParaSite" id="Pan_g9582.t1"/>
    </source>
</evidence>
<reference evidence="1" key="1">
    <citation type="journal article" date="2013" name="Genetics">
        <title>The draft genome and transcriptome of Panagrellus redivivus are shaped by the harsh demands of a free-living lifestyle.</title>
        <authorList>
            <person name="Srinivasan J."/>
            <person name="Dillman A.R."/>
            <person name="Macchietto M.G."/>
            <person name="Heikkinen L."/>
            <person name="Lakso M."/>
            <person name="Fracchia K.M."/>
            <person name="Antoshechkin I."/>
            <person name="Mortazavi A."/>
            <person name="Wong G."/>
            <person name="Sternberg P.W."/>
        </authorList>
    </citation>
    <scope>NUCLEOTIDE SEQUENCE [LARGE SCALE GENOMIC DNA]</scope>
    <source>
        <strain evidence="1">MT8872</strain>
    </source>
</reference>
<proteinExistence type="predicted"/>
<reference evidence="2" key="2">
    <citation type="submission" date="2020-10" db="UniProtKB">
        <authorList>
            <consortium name="WormBaseParasite"/>
        </authorList>
    </citation>
    <scope>IDENTIFICATION</scope>
</reference>
<sequence length="74" mass="8584">MWFFDDIGNAMLKQRSKLKNDKVTGTSVTDIVTSIPKLYKKYKWNVSPTFITQSMQKYVKYAVLPMAQPISTMM</sequence>